<dbReference type="KEGG" id="sku:Sulku_1722"/>
<evidence type="ECO:0000313" key="1">
    <source>
        <dbReference type="EMBL" id="ADR34383.1"/>
    </source>
</evidence>
<name>E4U0Y1_SULKY</name>
<keyword evidence="2" id="KW-1185">Reference proteome</keyword>
<organism evidence="1 2">
    <name type="scientific">Sulfuricurvum kujiense (strain ATCC BAA-921 / DSM 16994 / JCM 11577 / YK-1)</name>
    <dbReference type="NCBI Taxonomy" id="709032"/>
    <lineage>
        <taxon>Bacteria</taxon>
        <taxon>Pseudomonadati</taxon>
        <taxon>Campylobacterota</taxon>
        <taxon>Epsilonproteobacteria</taxon>
        <taxon>Campylobacterales</taxon>
        <taxon>Sulfurimonadaceae</taxon>
        <taxon>Sulfuricurvum</taxon>
    </lineage>
</organism>
<dbReference type="RefSeq" id="WP_013460580.1">
    <property type="nucleotide sequence ID" value="NC_014762.1"/>
</dbReference>
<gene>
    <name evidence="1" type="ordered locus">Sulku_1722</name>
</gene>
<dbReference type="AlphaFoldDB" id="E4U0Y1"/>
<protein>
    <submittedName>
        <fullName evidence="1">Uncharacterized protein</fullName>
    </submittedName>
</protein>
<proteinExistence type="predicted"/>
<dbReference type="Proteomes" id="UP000008721">
    <property type="component" value="Chromosome"/>
</dbReference>
<sequence>MSINTPIVFIGIPHSNPALDDAFQTYILNNLSHLRIEPITVLDGKNIPQWNFVKAYFVDVAPINPAFNLLISEFGGNDGSDLDAILIGFNTRKHYLNLFDTLLEQAQ</sequence>
<dbReference type="EMBL" id="CP002355">
    <property type="protein sequence ID" value="ADR34383.1"/>
    <property type="molecule type" value="Genomic_DNA"/>
</dbReference>
<dbReference type="HOGENOM" id="CLU_2208705_0_0_7"/>
<dbReference type="STRING" id="709032.Sulku_1722"/>
<reference evidence="1 2" key="1">
    <citation type="journal article" date="2012" name="Stand. Genomic Sci.">
        <title>Complete genome sequence of the sulfur compounds oxidizing chemolithoautotroph Sulfuricurvum kujiense type strain (YK-1(T)).</title>
        <authorList>
            <person name="Han C."/>
            <person name="Kotsyurbenko O."/>
            <person name="Chertkov O."/>
            <person name="Held B."/>
            <person name="Lapidus A."/>
            <person name="Nolan M."/>
            <person name="Lucas S."/>
            <person name="Hammon N."/>
            <person name="Deshpande S."/>
            <person name="Cheng J.F."/>
            <person name="Tapia R."/>
            <person name="Goodwin L.A."/>
            <person name="Pitluck S."/>
            <person name="Liolios K."/>
            <person name="Pagani I."/>
            <person name="Ivanova N."/>
            <person name="Mavromatis K."/>
            <person name="Mikhailova N."/>
            <person name="Pati A."/>
            <person name="Chen A."/>
            <person name="Palaniappan K."/>
            <person name="Land M."/>
            <person name="Hauser L."/>
            <person name="Chang Y.J."/>
            <person name="Jeffries C.D."/>
            <person name="Brambilla E.M."/>
            <person name="Rohde M."/>
            <person name="Spring S."/>
            <person name="Sikorski J."/>
            <person name="Goker M."/>
            <person name="Woyke T."/>
            <person name="Bristow J."/>
            <person name="Eisen J.A."/>
            <person name="Markowitz V."/>
            <person name="Hugenholtz P."/>
            <person name="Kyrpides N.C."/>
            <person name="Klenk H.P."/>
            <person name="Detter J.C."/>
        </authorList>
    </citation>
    <scope>NUCLEOTIDE SEQUENCE [LARGE SCALE GENOMIC DNA]</scope>
    <source>
        <strain evidence="2">ATCC BAA-921 / DSM 16994 / JCM 11577 / YK-1</strain>
    </source>
</reference>
<evidence type="ECO:0000313" key="2">
    <source>
        <dbReference type="Proteomes" id="UP000008721"/>
    </source>
</evidence>
<accession>E4U0Y1</accession>